<dbReference type="Proteomes" id="UP001519460">
    <property type="component" value="Unassembled WGS sequence"/>
</dbReference>
<proteinExistence type="predicted"/>
<evidence type="ECO:0000313" key="1">
    <source>
        <dbReference type="EMBL" id="KAK7496211.1"/>
    </source>
</evidence>
<name>A0ABD0L9H1_9CAEN</name>
<dbReference type="EMBL" id="JACVVK020000069">
    <property type="protein sequence ID" value="KAK7496211.1"/>
    <property type="molecule type" value="Genomic_DNA"/>
</dbReference>
<sequence>MCQEWSGWDGGGSTITVSLGLSDTSGGKAAASGSNQADVFMSGNLPCKYCQWTELSDNSPRMLNNALSLFTPVSSLDVTTVCRASVGSFGKVGCREKSTAYWGINAVHLIEKFTF</sequence>
<keyword evidence="2" id="KW-1185">Reference proteome</keyword>
<dbReference type="AlphaFoldDB" id="A0ABD0L9H1"/>
<protein>
    <submittedName>
        <fullName evidence="1">Uncharacterized protein</fullName>
    </submittedName>
</protein>
<comment type="caution">
    <text evidence="1">The sequence shown here is derived from an EMBL/GenBank/DDBJ whole genome shotgun (WGS) entry which is preliminary data.</text>
</comment>
<organism evidence="1 2">
    <name type="scientific">Batillaria attramentaria</name>
    <dbReference type="NCBI Taxonomy" id="370345"/>
    <lineage>
        <taxon>Eukaryota</taxon>
        <taxon>Metazoa</taxon>
        <taxon>Spiralia</taxon>
        <taxon>Lophotrochozoa</taxon>
        <taxon>Mollusca</taxon>
        <taxon>Gastropoda</taxon>
        <taxon>Caenogastropoda</taxon>
        <taxon>Sorbeoconcha</taxon>
        <taxon>Cerithioidea</taxon>
        <taxon>Batillariidae</taxon>
        <taxon>Batillaria</taxon>
    </lineage>
</organism>
<reference evidence="1 2" key="1">
    <citation type="journal article" date="2023" name="Sci. Data">
        <title>Genome assembly of the Korean intertidal mud-creeper Batillaria attramentaria.</title>
        <authorList>
            <person name="Patra A.K."/>
            <person name="Ho P.T."/>
            <person name="Jun S."/>
            <person name="Lee S.J."/>
            <person name="Kim Y."/>
            <person name="Won Y.J."/>
        </authorList>
    </citation>
    <scope>NUCLEOTIDE SEQUENCE [LARGE SCALE GENOMIC DNA]</scope>
    <source>
        <strain evidence="1">Wonlab-2016</strain>
    </source>
</reference>
<evidence type="ECO:0000313" key="2">
    <source>
        <dbReference type="Proteomes" id="UP001519460"/>
    </source>
</evidence>
<gene>
    <name evidence="1" type="ORF">BaRGS_00012621</name>
</gene>
<accession>A0ABD0L9H1</accession>